<evidence type="ECO:0000313" key="1">
    <source>
        <dbReference type="EMBL" id="ROW10574.1"/>
    </source>
</evidence>
<dbReference type="EMBL" id="LKEA01000003">
    <property type="protein sequence ID" value="ROW10574.1"/>
    <property type="molecule type" value="Genomic_DNA"/>
</dbReference>
<dbReference type="InterPro" id="IPR012337">
    <property type="entry name" value="RNaseH-like_sf"/>
</dbReference>
<evidence type="ECO:0000313" key="2">
    <source>
        <dbReference type="Proteomes" id="UP000283895"/>
    </source>
</evidence>
<dbReference type="Gene3D" id="3.30.420.10">
    <property type="entry name" value="Ribonuclease H-like superfamily/Ribonuclease H"/>
    <property type="match status" value="1"/>
</dbReference>
<dbReference type="SUPFAM" id="SSF53098">
    <property type="entry name" value="Ribonuclease H-like"/>
    <property type="match status" value="1"/>
</dbReference>
<sequence length="166" mass="17857">MQITIQDTPSALSYASSIYNDQGSTDKKNTNRNIVFWTDASVDLRTQSNPGGGAVTLQDTNNTTADEKDTWTEYSFGVRGHHSIHQVELVAIHQALTLARNSIEGGGPKGIYVLTDSQTALEWIRRTKGETLCASPQGDPGTLSEEMERHTAAGGTISLGSRASTC</sequence>
<evidence type="ECO:0008006" key="3">
    <source>
        <dbReference type="Google" id="ProtNLM"/>
    </source>
</evidence>
<protein>
    <recommendedName>
        <fullName evidence="3">RNase H type-1 domain-containing protein</fullName>
    </recommendedName>
</protein>
<dbReference type="Proteomes" id="UP000283895">
    <property type="component" value="Unassembled WGS sequence"/>
</dbReference>
<gene>
    <name evidence="1" type="ORF">VMCG_01930</name>
</gene>
<comment type="caution">
    <text evidence="1">The sequence shown here is derived from an EMBL/GenBank/DDBJ whole genome shotgun (WGS) entry which is preliminary data.</text>
</comment>
<reference evidence="1 2" key="1">
    <citation type="submission" date="2015-09" db="EMBL/GenBank/DDBJ databases">
        <title>Host preference determinants of Valsa canker pathogens revealed by comparative genomics.</title>
        <authorList>
            <person name="Yin Z."/>
            <person name="Huang L."/>
        </authorList>
    </citation>
    <scope>NUCLEOTIDE SEQUENCE [LARGE SCALE GENOMIC DNA]</scope>
    <source>
        <strain evidence="1 2">03-1</strain>
    </source>
</reference>
<proteinExistence type="predicted"/>
<name>A0A423X3T7_9PEZI</name>
<dbReference type="GO" id="GO:0003676">
    <property type="term" value="F:nucleic acid binding"/>
    <property type="evidence" value="ECO:0007669"/>
    <property type="project" value="InterPro"/>
</dbReference>
<accession>A0A423X3T7</accession>
<dbReference type="InterPro" id="IPR036397">
    <property type="entry name" value="RNaseH_sf"/>
</dbReference>
<dbReference type="AlphaFoldDB" id="A0A423X3T7"/>
<keyword evidence="2" id="KW-1185">Reference proteome</keyword>
<organism evidence="1 2">
    <name type="scientific">Cytospora schulzeri</name>
    <dbReference type="NCBI Taxonomy" id="448051"/>
    <lineage>
        <taxon>Eukaryota</taxon>
        <taxon>Fungi</taxon>
        <taxon>Dikarya</taxon>
        <taxon>Ascomycota</taxon>
        <taxon>Pezizomycotina</taxon>
        <taxon>Sordariomycetes</taxon>
        <taxon>Sordariomycetidae</taxon>
        <taxon>Diaporthales</taxon>
        <taxon>Cytosporaceae</taxon>
        <taxon>Cytospora</taxon>
    </lineage>
</organism>